<dbReference type="NCBIfam" id="TIGR00277">
    <property type="entry name" value="HDIG"/>
    <property type="match status" value="1"/>
</dbReference>
<dbReference type="Pfam" id="PF01966">
    <property type="entry name" value="HD"/>
    <property type="match status" value="1"/>
</dbReference>
<keyword evidence="4" id="KW-1185">Reference proteome</keyword>
<protein>
    <submittedName>
        <fullName evidence="3">HD domain-containing protein</fullName>
    </submittedName>
</protein>
<comment type="caution">
    <text evidence="3">The sequence shown here is derived from an EMBL/GenBank/DDBJ whole genome shotgun (WGS) entry which is preliminary data.</text>
</comment>
<sequence>MPEQTLCNHPSATATDRGGPPPTPVERHALATLREAARGCLETARGSHAWDHTLRVHALCRRMGLRAAADMVVLEAAAYLHDIGRAAQDTANGSVCHAVEGARQAGDLLAPLPLAEARKANIVHCIRSHRFRDDHAPATVEARVLFDADKLDAIGAVGVARAYLFAGELGARLHNSDLPPEKSRPYSRDDTGYREYMVKLRAIKDRMLTEEGRRLAEQRHAFMVHFFERFLKEYAGEC</sequence>
<evidence type="ECO:0000313" key="4">
    <source>
        <dbReference type="Proteomes" id="UP001165427"/>
    </source>
</evidence>
<dbReference type="PANTHER" id="PTHR33594">
    <property type="entry name" value="SUPERFAMILY HYDROLASE, PUTATIVE (AFU_ORTHOLOGUE AFUA_1G03035)-RELATED"/>
    <property type="match status" value="1"/>
</dbReference>
<evidence type="ECO:0000256" key="1">
    <source>
        <dbReference type="SAM" id="MobiDB-lite"/>
    </source>
</evidence>
<proteinExistence type="predicted"/>
<dbReference type="RefSeq" id="WP_246913685.1">
    <property type="nucleotide sequence ID" value="NZ_JALJRB010000029.1"/>
</dbReference>
<feature type="compositionally biased region" description="Polar residues" evidence="1">
    <location>
        <begin position="1"/>
        <end position="14"/>
    </location>
</feature>
<dbReference type="AlphaFoldDB" id="A0AA41UMI1"/>
<name>A0AA41UMI1_9BACT</name>
<evidence type="ECO:0000313" key="3">
    <source>
        <dbReference type="EMBL" id="MCJ8502621.1"/>
    </source>
</evidence>
<evidence type="ECO:0000259" key="2">
    <source>
        <dbReference type="PROSITE" id="PS51831"/>
    </source>
</evidence>
<dbReference type="PANTHER" id="PTHR33594:SF1">
    <property type="entry name" value="HD_PDEASE DOMAIN-CONTAINING PROTEIN"/>
    <property type="match status" value="1"/>
</dbReference>
<dbReference type="CDD" id="cd00077">
    <property type="entry name" value="HDc"/>
    <property type="match status" value="1"/>
</dbReference>
<dbReference type="Proteomes" id="UP001165427">
    <property type="component" value="Unassembled WGS sequence"/>
</dbReference>
<dbReference type="PROSITE" id="PS51831">
    <property type="entry name" value="HD"/>
    <property type="match status" value="1"/>
</dbReference>
<feature type="domain" description="HD" evidence="2">
    <location>
        <begin position="49"/>
        <end position="154"/>
    </location>
</feature>
<dbReference type="Gene3D" id="1.10.3210.50">
    <property type="match status" value="1"/>
</dbReference>
<gene>
    <name evidence="3" type="ORF">MRX98_18750</name>
</gene>
<dbReference type="EMBL" id="JALJRB010000029">
    <property type="protein sequence ID" value="MCJ8502621.1"/>
    <property type="molecule type" value="Genomic_DNA"/>
</dbReference>
<dbReference type="InterPro" id="IPR003607">
    <property type="entry name" value="HD/PDEase_dom"/>
</dbReference>
<dbReference type="InterPro" id="IPR006675">
    <property type="entry name" value="HDIG_dom"/>
</dbReference>
<feature type="region of interest" description="Disordered" evidence="1">
    <location>
        <begin position="1"/>
        <end position="24"/>
    </location>
</feature>
<dbReference type="InterPro" id="IPR006674">
    <property type="entry name" value="HD_domain"/>
</dbReference>
<dbReference type="SUPFAM" id="SSF109604">
    <property type="entry name" value="HD-domain/PDEase-like"/>
    <property type="match status" value="1"/>
</dbReference>
<reference evidence="3" key="1">
    <citation type="submission" date="2022-04" db="EMBL/GenBank/DDBJ databases">
        <title>Desulfatitalea alkaliphila sp. nov., a novel anaerobic sulfate-reducing bacterium isolated from terrestrial mud volcano, Taman Peninsula, Russia.</title>
        <authorList>
            <person name="Khomyakova M.A."/>
            <person name="Merkel A.Y."/>
            <person name="Slobodkin A.I."/>
        </authorList>
    </citation>
    <scope>NUCLEOTIDE SEQUENCE</scope>
    <source>
        <strain evidence="3">M08but</strain>
    </source>
</reference>
<dbReference type="SMART" id="SM00471">
    <property type="entry name" value="HDc"/>
    <property type="match status" value="1"/>
</dbReference>
<organism evidence="3 4">
    <name type="scientific">Desulfatitalea alkaliphila</name>
    <dbReference type="NCBI Taxonomy" id="2929485"/>
    <lineage>
        <taxon>Bacteria</taxon>
        <taxon>Pseudomonadati</taxon>
        <taxon>Thermodesulfobacteriota</taxon>
        <taxon>Desulfobacteria</taxon>
        <taxon>Desulfobacterales</taxon>
        <taxon>Desulfosarcinaceae</taxon>
        <taxon>Desulfatitalea</taxon>
    </lineage>
</organism>
<accession>A0AA41UMI1</accession>